<reference evidence="1" key="1">
    <citation type="submission" date="2018-05" db="EMBL/GenBank/DDBJ databases">
        <authorList>
            <person name="Lanie J.A."/>
            <person name="Ng W.-L."/>
            <person name="Kazmierczak K.M."/>
            <person name="Andrzejewski T.M."/>
            <person name="Davidsen T.M."/>
            <person name="Wayne K.J."/>
            <person name="Tettelin H."/>
            <person name="Glass J.I."/>
            <person name="Rusch D."/>
            <person name="Podicherti R."/>
            <person name="Tsui H.-C.T."/>
            <person name="Winkler M.E."/>
        </authorList>
    </citation>
    <scope>NUCLEOTIDE SEQUENCE</scope>
</reference>
<evidence type="ECO:0008006" key="2">
    <source>
        <dbReference type="Google" id="ProtNLM"/>
    </source>
</evidence>
<dbReference type="InterPro" id="IPR050064">
    <property type="entry name" value="IGPS_HisA/HisF"/>
</dbReference>
<sequence length="166" mass="18279">MRVIARIDVKNEYAIKGIHLEGVRKVGDPNELALKYYIEGIDEIVFMDAVASLYNRNNLFKIIESACAELFIPVTIGGGIRTLNDIEKALYSGADKVAINTAAIRNPSFIRSASLKYGSQCIVGSIEAKCQNDGWEAYIDSGREKTGVDVMEWARELEKLGAGCRS</sequence>
<dbReference type="PANTHER" id="PTHR21235">
    <property type="entry name" value="IMIDAZOLE GLYCEROL PHOSPHATE SYNTHASE SUBUNIT HISF/H IGP SYNTHASE SUBUNIT HISF/H"/>
    <property type="match status" value="1"/>
</dbReference>
<gene>
    <name evidence="1" type="ORF">METZ01_LOCUS300657</name>
</gene>
<dbReference type="Pfam" id="PF00977">
    <property type="entry name" value="His_biosynth"/>
    <property type="match status" value="1"/>
</dbReference>
<dbReference type="InterPro" id="IPR006062">
    <property type="entry name" value="His_biosynth"/>
</dbReference>
<organism evidence="1">
    <name type="scientific">marine metagenome</name>
    <dbReference type="NCBI Taxonomy" id="408172"/>
    <lineage>
        <taxon>unclassified sequences</taxon>
        <taxon>metagenomes</taxon>
        <taxon>ecological metagenomes</taxon>
    </lineage>
</organism>
<dbReference type="Gene3D" id="3.20.20.70">
    <property type="entry name" value="Aldolase class I"/>
    <property type="match status" value="1"/>
</dbReference>
<protein>
    <recommendedName>
        <fullName evidence="2">Imidazole glycerol-phosphate synthase</fullName>
    </recommendedName>
</protein>
<dbReference type="EMBL" id="UINC01093403">
    <property type="protein sequence ID" value="SVC47803.1"/>
    <property type="molecule type" value="Genomic_DNA"/>
</dbReference>
<accession>A0A382MFK8</accession>
<proteinExistence type="predicted"/>
<name>A0A382MFK8_9ZZZZ</name>
<dbReference type="GO" id="GO:0000107">
    <property type="term" value="F:imidazoleglycerol-phosphate synthase activity"/>
    <property type="evidence" value="ECO:0007669"/>
    <property type="project" value="TreeGrafter"/>
</dbReference>
<dbReference type="AlphaFoldDB" id="A0A382MFK8"/>
<dbReference type="InterPro" id="IPR013785">
    <property type="entry name" value="Aldolase_TIM"/>
</dbReference>
<dbReference type="GO" id="GO:0000105">
    <property type="term" value="P:L-histidine biosynthetic process"/>
    <property type="evidence" value="ECO:0007669"/>
    <property type="project" value="InterPro"/>
</dbReference>
<dbReference type="InterPro" id="IPR011060">
    <property type="entry name" value="RibuloseP-bd_barrel"/>
</dbReference>
<dbReference type="SUPFAM" id="SSF51366">
    <property type="entry name" value="Ribulose-phoshate binding barrel"/>
    <property type="match status" value="1"/>
</dbReference>
<dbReference type="PANTHER" id="PTHR21235:SF2">
    <property type="entry name" value="IMIDAZOLE GLYCEROL PHOSPHATE SYNTHASE HISHF"/>
    <property type="match status" value="1"/>
</dbReference>
<feature type="non-terminal residue" evidence="1">
    <location>
        <position position="166"/>
    </location>
</feature>
<evidence type="ECO:0000313" key="1">
    <source>
        <dbReference type="EMBL" id="SVC47803.1"/>
    </source>
</evidence>